<dbReference type="AlphaFoldDB" id="A0A852FPC5"/>
<evidence type="ECO:0000313" key="4">
    <source>
        <dbReference type="EMBL" id="NXQ20039.1"/>
    </source>
</evidence>
<protein>
    <submittedName>
        <fullName evidence="4">FCGR2 protein</fullName>
    </submittedName>
</protein>
<dbReference type="InterPro" id="IPR007110">
    <property type="entry name" value="Ig-like_dom"/>
</dbReference>
<evidence type="ECO:0000256" key="1">
    <source>
        <dbReference type="ARBA" id="ARBA00022729"/>
    </source>
</evidence>
<dbReference type="PANTHER" id="PTHR11481:SF64">
    <property type="entry name" value="FC RECEPTOR-LIKE PROTEIN 4"/>
    <property type="match status" value="1"/>
</dbReference>
<sequence length="90" mass="10412">PWRPAVLWDRVTLICQGSGTTGATTWYKDRQRWWQQGHNHFTVTESGTYRCDRSDSGLSPSVRVLNDRLVLQVPAQALLEEDTVTLRCWH</sequence>
<dbReference type="GO" id="GO:0009897">
    <property type="term" value="C:external side of plasma membrane"/>
    <property type="evidence" value="ECO:0007669"/>
    <property type="project" value="TreeGrafter"/>
</dbReference>
<dbReference type="GO" id="GO:0006955">
    <property type="term" value="P:immune response"/>
    <property type="evidence" value="ECO:0007669"/>
    <property type="project" value="TreeGrafter"/>
</dbReference>
<evidence type="ECO:0000256" key="2">
    <source>
        <dbReference type="ARBA" id="ARBA00023157"/>
    </source>
</evidence>
<keyword evidence="2" id="KW-1015">Disulfide bond</keyword>
<keyword evidence="1" id="KW-0732">Signal</keyword>
<reference evidence="4" key="1">
    <citation type="submission" date="2019-09" db="EMBL/GenBank/DDBJ databases">
        <title>Bird 10,000 Genomes (B10K) Project - Family phase.</title>
        <authorList>
            <person name="Zhang G."/>
        </authorList>
    </citation>
    <scope>NUCLEOTIDE SEQUENCE</scope>
    <source>
        <strain evidence="4">B10K-DU-002-52</strain>
        <tissue evidence="4">Muscle</tissue>
    </source>
</reference>
<dbReference type="InterPro" id="IPR013783">
    <property type="entry name" value="Ig-like_fold"/>
</dbReference>
<feature type="domain" description="Ig-like" evidence="3">
    <location>
        <begin position="9"/>
        <end position="65"/>
    </location>
</feature>
<comment type="caution">
    <text evidence="4">The sequence shown here is derived from an EMBL/GenBank/DDBJ whole genome shotgun (WGS) entry which is preliminary data.</text>
</comment>
<name>A0A852FPC5_PEUTA</name>
<gene>
    <name evidence="4" type="primary">Fcgr2</name>
    <name evidence="4" type="ORF">PEUTAE_R15137</name>
</gene>
<evidence type="ECO:0000313" key="5">
    <source>
        <dbReference type="Proteomes" id="UP000629713"/>
    </source>
</evidence>
<dbReference type="SUPFAM" id="SSF48726">
    <property type="entry name" value="Immunoglobulin"/>
    <property type="match status" value="1"/>
</dbReference>
<dbReference type="EMBL" id="WBNO01026435">
    <property type="protein sequence ID" value="NXQ20039.1"/>
    <property type="molecule type" value="Genomic_DNA"/>
</dbReference>
<dbReference type="InterPro" id="IPR036179">
    <property type="entry name" value="Ig-like_dom_sf"/>
</dbReference>
<dbReference type="PANTHER" id="PTHR11481">
    <property type="entry name" value="IMMUNOGLOBULIN FC RECEPTOR"/>
    <property type="match status" value="1"/>
</dbReference>
<dbReference type="GO" id="GO:0007166">
    <property type="term" value="P:cell surface receptor signaling pathway"/>
    <property type="evidence" value="ECO:0007669"/>
    <property type="project" value="TreeGrafter"/>
</dbReference>
<feature type="non-terminal residue" evidence="4">
    <location>
        <position position="1"/>
    </location>
</feature>
<evidence type="ECO:0000259" key="3">
    <source>
        <dbReference type="PROSITE" id="PS50835"/>
    </source>
</evidence>
<proteinExistence type="predicted"/>
<dbReference type="GO" id="GO:0004888">
    <property type="term" value="F:transmembrane signaling receptor activity"/>
    <property type="evidence" value="ECO:0007669"/>
    <property type="project" value="TreeGrafter"/>
</dbReference>
<keyword evidence="5" id="KW-1185">Reference proteome</keyword>
<dbReference type="InterPro" id="IPR050488">
    <property type="entry name" value="Ig_Fc_receptor"/>
</dbReference>
<organism evidence="4 5">
    <name type="scientific">Peucedramus taeniatus</name>
    <name type="common">Olive warbler</name>
    <dbReference type="NCBI Taxonomy" id="135441"/>
    <lineage>
        <taxon>Eukaryota</taxon>
        <taxon>Metazoa</taxon>
        <taxon>Chordata</taxon>
        <taxon>Craniata</taxon>
        <taxon>Vertebrata</taxon>
        <taxon>Euteleostomi</taxon>
        <taxon>Archelosauria</taxon>
        <taxon>Archosauria</taxon>
        <taxon>Dinosauria</taxon>
        <taxon>Saurischia</taxon>
        <taxon>Theropoda</taxon>
        <taxon>Coelurosauria</taxon>
        <taxon>Aves</taxon>
        <taxon>Neognathae</taxon>
        <taxon>Neoaves</taxon>
        <taxon>Telluraves</taxon>
        <taxon>Australaves</taxon>
        <taxon>Passeriformes</taxon>
        <taxon>Passeroidea</taxon>
        <taxon>Fringillidae</taxon>
        <taxon>Peucedraminae</taxon>
        <taxon>Peucedramus</taxon>
    </lineage>
</organism>
<feature type="non-terminal residue" evidence="4">
    <location>
        <position position="90"/>
    </location>
</feature>
<dbReference type="PROSITE" id="PS50835">
    <property type="entry name" value="IG_LIKE"/>
    <property type="match status" value="1"/>
</dbReference>
<dbReference type="Proteomes" id="UP000629713">
    <property type="component" value="Unassembled WGS sequence"/>
</dbReference>
<dbReference type="Gene3D" id="2.60.40.10">
    <property type="entry name" value="Immunoglobulins"/>
    <property type="match status" value="1"/>
</dbReference>
<accession>A0A852FPC5</accession>